<keyword evidence="3" id="KW-0813">Transport</keyword>
<dbReference type="NCBIfam" id="NF007739">
    <property type="entry name" value="PRK10419.1"/>
    <property type="match status" value="2"/>
</dbReference>
<dbReference type="SMART" id="SM00382">
    <property type="entry name" value="AAA"/>
    <property type="match status" value="2"/>
</dbReference>
<dbReference type="Pfam" id="PF08352">
    <property type="entry name" value="oligo_HPY"/>
    <property type="match status" value="2"/>
</dbReference>
<feature type="domain" description="ABC transporter" evidence="10">
    <location>
        <begin position="284"/>
        <end position="533"/>
    </location>
</feature>
<comment type="subcellular location">
    <subcellularLocation>
        <location evidence="1">Cell inner membrane</location>
        <topology evidence="1">Peripheral membrane protein</topology>
    </subcellularLocation>
</comment>
<dbReference type="KEGG" id="ome:OLMES_3047"/>
<dbReference type="Pfam" id="PF00005">
    <property type="entry name" value="ABC_tran"/>
    <property type="match status" value="2"/>
</dbReference>
<dbReference type="GO" id="GO:0005524">
    <property type="term" value="F:ATP binding"/>
    <property type="evidence" value="ECO:0007669"/>
    <property type="project" value="UniProtKB-KW"/>
</dbReference>
<dbReference type="PANTHER" id="PTHR43297:SF2">
    <property type="entry name" value="DIPEPTIDE TRANSPORT ATP-BINDING PROTEIN DPPD"/>
    <property type="match status" value="1"/>
</dbReference>
<evidence type="ECO:0000313" key="12">
    <source>
        <dbReference type="Proteomes" id="UP000196027"/>
    </source>
</evidence>
<comment type="similarity">
    <text evidence="2">Belongs to the ABC transporter superfamily.</text>
</comment>
<gene>
    <name evidence="11" type="ORF">OLMES_3047</name>
</gene>
<dbReference type="PROSITE" id="PS00211">
    <property type="entry name" value="ABC_TRANSPORTER_1"/>
    <property type="match status" value="2"/>
</dbReference>
<dbReference type="FunFam" id="3.40.50.300:FF:000016">
    <property type="entry name" value="Oligopeptide ABC transporter ATP-binding component"/>
    <property type="match status" value="2"/>
</dbReference>
<reference evidence="11 12" key="1">
    <citation type="submission" date="2017-05" db="EMBL/GenBank/DDBJ databases">
        <title>Genomic insights into alkan degradation activity of Oleiphilus messinensis.</title>
        <authorList>
            <person name="Kozyavkin S.A."/>
            <person name="Slesarev A.I."/>
            <person name="Golyshin P.N."/>
            <person name="Korzhenkov A."/>
            <person name="Golyshina O.N."/>
            <person name="Toshchakov S.V."/>
        </authorList>
    </citation>
    <scope>NUCLEOTIDE SEQUENCE [LARGE SCALE GENOMIC DNA]</scope>
    <source>
        <strain evidence="11 12">ME102</strain>
    </source>
</reference>
<dbReference type="SUPFAM" id="SSF52540">
    <property type="entry name" value="P-loop containing nucleoside triphosphate hydrolases"/>
    <property type="match status" value="2"/>
</dbReference>
<dbReference type="Gene3D" id="3.40.50.300">
    <property type="entry name" value="P-loop containing nucleotide triphosphate hydrolases"/>
    <property type="match status" value="2"/>
</dbReference>
<keyword evidence="6" id="KW-0067">ATP-binding</keyword>
<dbReference type="InterPro" id="IPR027417">
    <property type="entry name" value="P-loop_NTPase"/>
</dbReference>
<dbReference type="CDD" id="cd03257">
    <property type="entry name" value="ABC_NikE_OppD_transporters"/>
    <property type="match status" value="2"/>
</dbReference>
<proteinExistence type="inferred from homology"/>
<keyword evidence="7" id="KW-0472">Membrane</keyword>
<keyword evidence="12" id="KW-1185">Reference proteome</keyword>
<dbReference type="GO" id="GO:0055085">
    <property type="term" value="P:transmembrane transport"/>
    <property type="evidence" value="ECO:0007669"/>
    <property type="project" value="UniProtKB-ARBA"/>
</dbReference>
<dbReference type="GO" id="GO:0016887">
    <property type="term" value="F:ATP hydrolysis activity"/>
    <property type="evidence" value="ECO:0007669"/>
    <property type="project" value="InterPro"/>
</dbReference>
<dbReference type="GO" id="GO:0005886">
    <property type="term" value="C:plasma membrane"/>
    <property type="evidence" value="ECO:0007669"/>
    <property type="project" value="UniProtKB-SubCell"/>
</dbReference>
<dbReference type="InterPro" id="IPR003593">
    <property type="entry name" value="AAA+_ATPase"/>
</dbReference>
<dbReference type="EMBL" id="CP021425">
    <property type="protein sequence ID" value="ARU57090.1"/>
    <property type="molecule type" value="Genomic_DNA"/>
</dbReference>
<accession>A0A1Y0IA23</accession>
<evidence type="ECO:0000313" key="11">
    <source>
        <dbReference type="EMBL" id="ARU57090.1"/>
    </source>
</evidence>
<dbReference type="AlphaFoldDB" id="A0A1Y0IA23"/>
<dbReference type="EC" id="7.4.2.9" evidence="8"/>
<evidence type="ECO:0000256" key="8">
    <source>
        <dbReference type="ARBA" id="ARBA00038852"/>
    </source>
</evidence>
<dbReference type="RefSeq" id="WP_087462015.1">
    <property type="nucleotide sequence ID" value="NZ_CP021425.1"/>
</dbReference>
<organism evidence="11 12">
    <name type="scientific">Oleiphilus messinensis</name>
    <dbReference type="NCBI Taxonomy" id="141451"/>
    <lineage>
        <taxon>Bacteria</taxon>
        <taxon>Pseudomonadati</taxon>
        <taxon>Pseudomonadota</taxon>
        <taxon>Gammaproteobacteria</taxon>
        <taxon>Oceanospirillales</taxon>
        <taxon>Oleiphilaceae</taxon>
        <taxon>Oleiphilus</taxon>
    </lineage>
</organism>
<dbReference type="GO" id="GO:0015833">
    <property type="term" value="P:peptide transport"/>
    <property type="evidence" value="ECO:0007669"/>
    <property type="project" value="InterPro"/>
</dbReference>
<dbReference type="OrthoDB" id="9784450at2"/>
<evidence type="ECO:0000256" key="7">
    <source>
        <dbReference type="ARBA" id="ARBA00023136"/>
    </source>
</evidence>
<keyword evidence="4" id="KW-1003">Cell membrane</keyword>
<name>A0A1Y0IA23_9GAMM</name>
<dbReference type="InterPro" id="IPR050388">
    <property type="entry name" value="ABC_Ni/Peptide_Import"/>
</dbReference>
<dbReference type="NCBIfam" id="NF008453">
    <property type="entry name" value="PRK11308.1"/>
    <property type="match status" value="2"/>
</dbReference>
<evidence type="ECO:0000256" key="6">
    <source>
        <dbReference type="ARBA" id="ARBA00022840"/>
    </source>
</evidence>
<dbReference type="PROSITE" id="PS50893">
    <property type="entry name" value="ABC_TRANSPORTER_2"/>
    <property type="match status" value="2"/>
</dbReference>
<evidence type="ECO:0000256" key="1">
    <source>
        <dbReference type="ARBA" id="ARBA00004417"/>
    </source>
</evidence>
<comment type="catalytic activity">
    <reaction evidence="9">
        <text>a dipeptide(out) + ATP + H2O = a dipeptide(in) + ADP + phosphate + H(+)</text>
        <dbReference type="Rhea" id="RHEA:23120"/>
        <dbReference type="ChEBI" id="CHEBI:15377"/>
        <dbReference type="ChEBI" id="CHEBI:15378"/>
        <dbReference type="ChEBI" id="CHEBI:30616"/>
        <dbReference type="ChEBI" id="CHEBI:43474"/>
        <dbReference type="ChEBI" id="CHEBI:90799"/>
        <dbReference type="ChEBI" id="CHEBI:456216"/>
        <dbReference type="EC" id="7.4.2.9"/>
    </reaction>
</comment>
<dbReference type="InterPro" id="IPR003439">
    <property type="entry name" value="ABC_transporter-like_ATP-bd"/>
</dbReference>
<evidence type="ECO:0000256" key="2">
    <source>
        <dbReference type="ARBA" id="ARBA00005417"/>
    </source>
</evidence>
<evidence type="ECO:0000259" key="10">
    <source>
        <dbReference type="PROSITE" id="PS50893"/>
    </source>
</evidence>
<dbReference type="Proteomes" id="UP000196027">
    <property type="component" value="Chromosome"/>
</dbReference>
<protein>
    <recommendedName>
        <fullName evidence="8">ABC-type dipeptide transporter</fullName>
        <ecNumber evidence="8">7.4.2.9</ecNumber>
    </recommendedName>
</protein>
<feature type="domain" description="ABC transporter" evidence="10">
    <location>
        <begin position="14"/>
        <end position="265"/>
    </location>
</feature>
<dbReference type="PANTHER" id="PTHR43297">
    <property type="entry name" value="OLIGOPEPTIDE TRANSPORT ATP-BINDING PROTEIN APPD"/>
    <property type="match status" value="1"/>
</dbReference>
<evidence type="ECO:0000256" key="3">
    <source>
        <dbReference type="ARBA" id="ARBA00022448"/>
    </source>
</evidence>
<sequence>MPLTHENHNHAGMLTVDDLAVNFGSGERTVNAVKSISFSVGKGETLALVGESGSGKSVTALSILRLLPEGKANHPRGTIKFNGENLLNLDEKAMRRIRGNKISMIFQEPMTSLNPLHTIERQISEVLLLHKGLSGPKARKRCIELLSLVGIPAPETRLSAYPHQLSGGQKQRVMIAMALANEPDLLIADEPTTALDVTVQKQVLDLLNSLQTRLGMGILLITHDLNIVRQYADHVVVMKQGEAVEHGPCEALFEAPEDPYTRALLAAEPEGMADELPDSAETLLKTEDLTIRFPTRKNFFGKAVEFLTAADRVSLSLRKGETLGIVGESGSGKTTLGLAIMKLLGHQGEIYFKGDPVHKLSQEAFRPYRRSLQIVFQDPFGSLSPRMSVGQIIEEGLLIHKIGTAESRKEMVNNALRDVQLSPELRDRYPHEFSGGQRQRISIARALVLKPELIILDEPTSALDRTVQKQVVELLKTIQKKYNISYIFISHDLAVVKAISHQVMVMNHGTVVEHGPCKAIFSEPQHAYTQELLKAAFYNTAPIQHRVDTPPTYS</sequence>
<dbReference type="InterPro" id="IPR013563">
    <property type="entry name" value="Oligopep_ABC_C"/>
</dbReference>
<evidence type="ECO:0000256" key="5">
    <source>
        <dbReference type="ARBA" id="ARBA00022741"/>
    </source>
</evidence>
<evidence type="ECO:0000256" key="9">
    <source>
        <dbReference type="ARBA" id="ARBA00047356"/>
    </source>
</evidence>
<evidence type="ECO:0000256" key="4">
    <source>
        <dbReference type="ARBA" id="ARBA00022475"/>
    </source>
</evidence>
<keyword evidence="5" id="KW-0547">Nucleotide-binding</keyword>
<dbReference type="InterPro" id="IPR017871">
    <property type="entry name" value="ABC_transporter-like_CS"/>
</dbReference>